<protein>
    <submittedName>
        <fullName evidence="2">Uncharacterized protein</fullName>
    </submittedName>
</protein>
<gene>
    <name evidence="2" type="ORF">CHARACLAT_026680</name>
</gene>
<evidence type="ECO:0000256" key="1">
    <source>
        <dbReference type="SAM" id="MobiDB-lite"/>
    </source>
</evidence>
<proteinExistence type="predicted"/>
<keyword evidence="3" id="KW-1185">Reference proteome</keyword>
<evidence type="ECO:0000313" key="3">
    <source>
        <dbReference type="Proteomes" id="UP001352852"/>
    </source>
</evidence>
<accession>A0ABU7D4C3</accession>
<evidence type="ECO:0000313" key="2">
    <source>
        <dbReference type="EMBL" id="MED6268839.1"/>
    </source>
</evidence>
<sequence length="83" mass="9137">MVPALFFNSKPSLSKNSLSLTQGSIHLPVHPPMSPRVTAEIRCRKKDNTNWRLLEQACSQPANHSHCGEGLIPPPSSSNHQLN</sequence>
<organism evidence="2 3">
    <name type="scientific">Characodon lateralis</name>
    <dbReference type="NCBI Taxonomy" id="208331"/>
    <lineage>
        <taxon>Eukaryota</taxon>
        <taxon>Metazoa</taxon>
        <taxon>Chordata</taxon>
        <taxon>Craniata</taxon>
        <taxon>Vertebrata</taxon>
        <taxon>Euteleostomi</taxon>
        <taxon>Actinopterygii</taxon>
        <taxon>Neopterygii</taxon>
        <taxon>Teleostei</taxon>
        <taxon>Neoteleostei</taxon>
        <taxon>Acanthomorphata</taxon>
        <taxon>Ovalentaria</taxon>
        <taxon>Atherinomorphae</taxon>
        <taxon>Cyprinodontiformes</taxon>
        <taxon>Goodeidae</taxon>
        <taxon>Characodon</taxon>
    </lineage>
</organism>
<dbReference type="EMBL" id="JAHUTJ010011450">
    <property type="protein sequence ID" value="MED6268839.1"/>
    <property type="molecule type" value="Genomic_DNA"/>
</dbReference>
<dbReference type="Proteomes" id="UP001352852">
    <property type="component" value="Unassembled WGS sequence"/>
</dbReference>
<comment type="caution">
    <text evidence="2">The sequence shown here is derived from an EMBL/GenBank/DDBJ whole genome shotgun (WGS) entry which is preliminary data.</text>
</comment>
<reference evidence="2 3" key="1">
    <citation type="submission" date="2021-06" db="EMBL/GenBank/DDBJ databases">
        <authorList>
            <person name="Palmer J.M."/>
        </authorList>
    </citation>
    <scope>NUCLEOTIDE SEQUENCE [LARGE SCALE GENOMIC DNA]</scope>
    <source>
        <strain evidence="2 3">CL_MEX2019</strain>
        <tissue evidence="2">Muscle</tissue>
    </source>
</reference>
<feature type="region of interest" description="Disordered" evidence="1">
    <location>
        <begin position="61"/>
        <end position="83"/>
    </location>
</feature>
<name>A0ABU7D4C3_9TELE</name>